<evidence type="ECO:0000256" key="1">
    <source>
        <dbReference type="SAM" id="MobiDB-lite"/>
    </source>
</evidence>
<dbReference type="Proteomes" id="UP001527925">
    <property type="component" value="Unassembled WGS sequence"/>
</dbReference>
<feature type="region of interest" description="Disordered" evidence="1">
    <location>
        <begin position="1"/>
        <end position="38"/>
    </location>
</feature>
<sequence length="602" mass="64763">MQPCRFSASAPQPHGKPGLPTEPAASDQPRRERRPGQGLVRLSQALAKAGPDPTTLAVEMAKGAAKTAAALEAAPQAGPDHERLPPELHALVRQLDSGAEHPPPEDLVRLFASAAHGRQVGGLLPRHLLLVLQAYSRCSLLDARTRTAAARRLARLVETHHQTDAVALRASSLALADCLAQAGDSDGVGHVLGAALAAGDADARAASARARCVAGLDDLAQAYSTLLGDLDERDLLAHRLVTAAAMLRREGTLPDGSHRNWDRASYDKHIPLLRPSANMDVLSDVRITFGRLEQLGAVPEQWVLETLCAALAEAQEHQARKAVMQWIARTSPDAASRIPALPTMRMRAARLVGIAPQVLSLAGMALPSVLTIKTIRVRLTEKSLQLHLEQLIDFAVAKDSERAWWAYSLLTESSAHAVQAGPHLARMCGPIESSADDELLPIVREIRAAGLPALSTLASLASAYRGLEGGGTSGRNIIEFALRRWRVKHSSERLGVKPRELHAILAAGVKLRLADADFAGAEAFVEHAYADLRGIQAAPDNPWGRAARDALLAAHRRLLLYSRTFEKTKSMQIQQAIAQRFPAHDASQLILRGDSVPARRKD</sequence>
<proteinExistence type="predicted"/>
<organism evidence="2 3">
    <name type="scientific">Polyrhizophydium stewartii</name>
    <dbReference type="NCBI Taxonomy" id="2732419"/>
    <lineage>
        <taxon>Eukaryota</taxon>
        <taxon>Fungi</taxon>
        <taxon>Fungi incertae sedis</taxon>
        <taxon>Chytridiomycota</taxon>
        <taxon>Chytridiomycota incertae sedis</taxon>
        <taxon>Chytridiomycetes</taxon>
        <taxon>Rhizophydiales</taxon>
        <taxon>Rhizophydiales incertae sedis</taxon>
        <taxon>Polyrhizophydium</taxon>
    </lineage>
</organism>
<reference evidence="2 3" key="1">
    <citation type="submission" date="2023-09" db="EMBL/GenBank/DDBJ databases">
        <title>Pangenome analysis of Batrachochytrium dendrobatidis and related Chytrids.</title>
        <authorList>
            <person name="Yacoub M.N."/>
            <person name="Stajich J.E."/>
            <person name="James T.Y."/>
        </authorList>
    </citation>
    <scope>NUCLEOTIDE SEQUENCE [LARGE SCALE GENOMIC DNA]</scope>
    <source>
        <strain evidence="2 3">JEL0888</strain>
    </source>
</reference>
<keyword evidence="3" id="KW-1185">Reference proteome</keyword>
<protein>
    <submittedName>
        <fullName evidence="2">Uncharacterized protein</fullName>
    </submittedName>
</protein>
<evidence type="ECO:0000313" key="3">
    <source>
        <dbReference type="Proteomes" id="UP001527925"/>
    </source>
</evidence>
<accession>A0ABR4NKU2</accession>
<comment type="caution">
    <text evidence="2">The sequence shown here is derived from an EMBL/GenBank/DDBJ whole genome shotgun (WGS) entry which is preliminary data.</text>
</comment>
<evidence type="ECO:0000313" key="2">
    <source>
        <dbReference type="EMBL" id="KAL2920136.1"/>
    </source>
</evidence>
<name>A0ABR4NKU2_9FUNG</name>
<dbReference type="EMBL" id="JADGIZ020000001">
    <property type="protein sequence ID" value="KAL2920136.1"/>
    <property type="molecule type" value="Genomic_DNA"/>
</dbReference>
<gene>
    <name evidence="2" type="ORF">HK105_200202</name>
</gene>